<dbReference type="InterPro" id="IPR050109">
    <property type="entry name" value="HTH-type_TetR-like_transc_reg"/>
</dbReference>
<dbReference type="GO" id="GO:0000976">
    <property type="term" value="F:transcription cis-regulatory region binding"/>
    <property type="evidence" value="ECO:0007669"/>
    <property type="project" value="TreeGrafter"/>
</dbReference>
<dbReference type="eggNOG" id="COG1309">
    <property type="taxonomic scope" value="Bacteria"/>
</dbReference>
<evidence type="ECO:0000256" key="3">
    <source>
        <dbReference type="ARBA" id="ARBA00023163"/>
    </source>
</evidence>
<dbReference type="KEGG" id="axx:ERS451415_03086"/>
<dbReference type="SUPFAM" id="SSF46689">
    <property type="entry name" value="Homeodomain-like"/>
    <property type="match status" value="1"/>
</dbReference>
<accession>A0A0D6HPZ8</accession>
<dbReference type="EMBL" id="JAPZVI010000014">
    <property type="protein sequence ID" value="MCZ8403410.1"/>
    <property type="molecule type" value="Genomic_DNA"/>
</dbReference>
<keyword evidence="1" id="KW-0805">Transcription regulation</keyword>
<dbReference type="InterPro" id="IPR001647">
    <property type="entry name" value="HTH_TetR"/>
</dbReference>
<gene>
    <name evidence="6" type="ORF">O9570_18290</name>
</gene>
<dbReference type="PRINTS" id="PR00455">
    <property type="entry name" value="HTHTETR"/>
</dbReference>
<dbReference type="PANTHER" id="PTHR30055">
    <property type="entry name" value="HTH-TYPE TRANSCRIPTIONAL REGULATOR RUTR"/>
    <property type="match status" value="1"/>
</dbReference>
<dbReference type="AlphaFoldDB" id="A0A0D6HPZ8"/>
<dbReference type="SUPFAM" id="SSF48498">
    <property type="entry name" value="Tetracyclin repressor-like, C-terminal domain"/>
    <property type="match status" value="1"/>
</dbReference>
<evidence type="ECO:0000256" key="2">
    <source>
        <dbReference type="ARBA" id="ARBA00023125"/>
    </source>
</evidence>
<keyword evidence="3" id="KW-0804">Transcription</keyword>
<proteinExistence type="predicted"/>
<dbReference type="Pfam" id="PF00440">
    <property type="entry name" value="TetR_N"/>
    <property type="match status" value="1"/>
</dbReference>
<organism evidence="6 7">
    <name type="scientific">Alcaligenes xylosoxydans xylosoxydans</name>
    <name type="common">Achromobacter xylosoxidans</name>
    <dbReference type="NCBI Taxonomy" id="85698"/>
    <lineage>
        <taxon>Bacteria</taxon>
        <taxon>Pseudomonadati</taxon>
        <taxon>Pseudomonadota</taxon>
        <taxon>Betaproteobacteria</taxon>
        <taxon>Burkholderiales</taxon>
        <taxon>Alcaligenaceae</taxon>
        <taxon>Achromobacter</taxon>
    </lineage>
</organism>
<dbReference type="PROSITE" id="PS50977">
    <property type="entry name" value="HTH_TETR_2"/>
    <property type="match status" value="1"/>
</dbReference>
<reference evidence="6" key="1">
    <citation type="submission" date="2022-12" db="EMBL/GenBank/DDBJ databases">
        <authorList>
            <person name="Voronina O.L."/>
            <person name="Kunda M.S."/>
            <person name="Ryzhova N."/>
            <person name="Aksenova E.I."/>
        </authorList>
    </citation>
    <scope>NUCLEOTIDE SEQUENCE</scope>
    <source>
        <strain evidence="6">SCCH136:Ach223948</strain>
    </source>
</reference>
<dbReference type="GO" id="GO:0003700">
    <property type="term" value="F:DNA-binding transcription factor activity"/>
    <property type="evidence" value="ECO:0007669"/>
    <property type="project" value="TreeGrafter"/>
</dbReference>
<dbReference type="Gene3D" id="1.10.357.10">
    <property type="entry name" value="Tetracycline Repressor, domain 2"/>
    <property type="match status" value="1"/>
</dbReference>
<dbReference type="RefSeq" id="WP_024068993.1">
    <property type="nucleotide sequence ID" value="NZ_CP054571.1"/>
</dbReference>
<evidence type="ECO:0000256" key="1">
    <source>
        <dbReference type="ARBA" id="ARBA00023015"/>
    </source>
</evidence>
<evidence type="ECO:0000313" key="7">
    <source>
        <dbReference type="Proteomes" id="UP001141992"/>
    </source>
</evidence>
<dbReference type="InterPro" id="IPR036271">
    <property type="entry name" value="Tet_transcr_reg_TetR-rel_C_sf"/>
</dbReference>
<evidence type="ECO:0000313" key="6">
    <source>
        <dbReference type="EMBL" id="MCZ8403410.1"/>
    </source>
</evidence>
<evidence type="ECO:0000256" key="5">
    <source>
        <dbReference type="SAM" id="MobiDB-lite"/>
    </source>
</evidence>
<dbReference type="PANTHER" id="PTHR30055:SF234">
    <property type="entry name" value="HTH-TYPE TRANSCRIPTIONAL REGULATOR BETI"/>
    <property type="match status" value="1"/>
</dbReference>
<feature type="DNA-binding region" description="H-T-H motif" evidence="4">
    <location>
        <begin position="43"/>
        <end position="62"/>
    </location>
</feature>
<comment type="caution">
    <text evidence="6">The sequence shown here is derived from an EMBL/GenBank/DDBJ whole genome shotgun (WGS) entry which is preliminary data.</text>
</comment>
<keyword evidence="2 4" id="KW-0238">DNA-binding</keyword>
<feature type="region of interest" description="Disordered" evidence="5">
    <location>
        <begin position="1"/>
        <end position="21"/>
    </location>
</feature>
<evidence type="ECO:0000256" key="4">
    <source>
        <dbReference type="PROSITE-ProRule" id="PRU00335"/>
    </source>
</evidence>
<name>A0A0D6HPZ8_ALCXX</name>
<dbReference type="InterPro" id="IPR009057">
    <property type="entry name" value="Homeodomain-like_sf"/>
</dbReference>
<dbReference type="Proteomes" id="UP001141992">
    <property type="component" value="Unassembled WGS sequence"/>
</dbReference>
<sequence>MSLADPHDSPAPGLRERKRQQTLDHLSQTAYRLFETLGYEVVTMEQIAAQADVSKGTLYNHFPVKEALLAHRFHAELAASMVDLLPRLRTVPGFAARLRRVLHASAHWSEANRAYLGPYLRYRLSTLRPDAQGDGRSPRSGLQTLFHSLITQGQQAGQLRADLPADLLTHQLQFLHLGALLRWLDLPGASLRREFDALLSLFLQGAAPSGSAA</sequence>
<protein>
    <submittedName>
        <fullName evidence="6">TetR/AcrR family transcriptional regulator</fullName>
    </submittedName>
</protein>